<gene>
    <name evidence="1" type="ORF">Lgee_2011</name>
</gene>
<evidence type="ECO:0000313" key="1">
    <source>
        <dbReference type="EMBL" id="KTC97350.1"/>
    </source>
</evidence>
<evidence type="ECO:0000313" key="2">
    <source>
        <dbReference type="Proteomes" id="UP000054785"/>
    </source>
</evidence>
<dbReference type="EMBL" id="LNYC01000072">
    <property type="protein sequence ID" value="KTC97350.1"/>
    <property type="molecule type" value="Genomic_DNA"/>
</dbReference>
<organism evidence="1 2">
    <name type="scientific">Legionella geestiana</name>
    <dbReference type="NCBI Taxonomy" id="45065"/>
    <lineage>
        <taxon>Bacteria</taxon>
        <taxon>Pseudomonadati</taxon>
        <taxon>Pseudomonadota</taxon>
        <taxon>Gammaproteobacteria</taxon>
        <taxon>Legionellales</taxon>
        <taxon>Legionellaceae</taxon>
        <taxon>Legionella</taxon>
    </lineage>
</organism>
<dbReference type="RefSeq" id="WP_028385666.1">
    <property type="nucleotide sequence ID" value="NZ_CAAAHN010000002.1"/>
</dbReference>
<dbReference type="InterPro" id="IPR049640">
    <property type="entry name" value="CBU_0585/lpg0581-like"/>
</dbReference>
<sequence>MNQFDIDKAYISPDDAFLRKFDMTHPLSLSQEKEVRKHERIALLRDVPLPEGKENMLWDAF</sequence>
<dbReference type="AlphaFoldDB" id="A0A0W0TP79"/>
<dbReference type="PATRIC" id="fig|45065.4.peg.2184"/>
<protein>
    <submittedName>
        <fullName evidence="1">Uncharacterized protein</fullName>
    </submittedName>
</protein>
<name>A0A0W0TP79_9GAMM</name>
<accession>A0A0W0TP79</accession>
<reference evidence="1 2" key="1">
    <citation type="submission" date="2015-11" db="EMBL/GenBank/DDBJ databases">
        <title>Genomic analysis of 38 Legionella species identifies large and diverse effector repertoires.</title>
        <authorList>
            <person name="Burstein D."/>
            <person name="Amaro F."/>
            <person name="Zusman T."/>
            <person name="Lifshitz Z."/>
            <person name="Cohen O."/>
            <person name="Gilbert J.A."/>
            <person name="Pupko T."/>
            <person name="Shuman H.A."/>
            <person name="Segal G."/>
        </authorList>
    </citation>
    <scope>NUCLEOTIDE SEQUENCE [LARGE SCALE GENOMIC DNA]</scope>
    <source>
        <strain evidence="1 2">ATCC 49504</strain>
    </source>
</reference>
<keyword evidence="2" id="KW-1185">Reference proteome</keyword>
<comment type="caution">
    <text evidence="1">The sequence shown here is derived from an EMBL/GenBank/DDBJ whole genome shotgun (WGS) entry which is preliminary data.</text>
</comment>
<dbReference type="NCBIfam" id="NF041950">
    <property type="entry name" value="CBU_0585_fam"/>
    <property type="match status" value="1"/>
</dbReference>
<proteinExistence type="predicted"/>
<dbReference type="Proteomes" id="UP000054785">
    <property type="component" value="Unassembled WGS sequence"/>
</dbReference>
<dbReference type="OrthoDB" id="5639082at2"/>